<dbReference type="SUPFAM" id="SSF53448">
    <property type="entry name" value="Nucleotide-diphospho-sugar transferases"/>
    <property type="match status" value="1"/>
</dbReference>
<keyword evidence="3" id="KW-0808">Transferase</keyword>
<keyword evidence="1" id="KW-0472">Membrane</keyword>
<feature type="transmembrane region" description="Helical" evidence="1">
    <location>
        <begin position="231"/>
        <end position="254"/>
    </location>
</feature>
<reference evidence="3 4" key="1">
    <citation type="submission" date="2018-05" db="EMBL/GenBank/DDBJ databases">
        <title>Genomic Encyclopedia of Type Strains, Phase IV (KMG-IV): sequencing the most valuable type-strain genomes for metagenomic binning, comparative biology and taxonomic classification.</title>
        <authorList>
            <person name="Goeker M."/>
        </authorList>
    </citation>
    <scope>NUCLEOTIDE SEQUENCE [LARGE SCALE GENOMIC DNA]</scope>
    <source>
        <strain evidence="3 4">DSM 6462</strain>
    </source>
</reference>
<proteinExistence type="predicted"/>
<evidence type="ECO:0000259" key="2">
    <source>
        <dbReference type="Pfam" id="PF00535"/>
    </source>
</evidence>
<dbReference type="InterPro" id="IPR001173">
    <property type="entry name" value="Glyco_trans_2-like"/>
</dbReference>
<keyword evidence="1" id="KW-1133">Transmembrane helix</keyword>
<keyword evidence="1" id="KW-0812">Transmembrane</keyword>
<dbReference type="InterPro" id="IPR029044">
    <property type="entry name" value="Nucleotide-diphossugar_trans"/>
</dbReference>
<evidence type="ECO:0000256" key="1">
    <source>
        <dbReference type="SAM" id="Phobius"/>
    </source>
</evidence>
<sequence length="312" mass="33998">MSSEPRIAVLIPCYNEAASIAAVVRDFRASLPQADIFVYDNNSADDTVAIATAAGAIVRSETRQGKGFVVRRMFADIDADVYVIVDGDDTYDAAAAPKLVELILKENCDLVNGARVPTNEAAFRAGHKFGNRLLSTLVSMIFGKRNTDMLSGYKALSRRMVKSFPIKSSGFEIETELLIHVLELGLPVDEIKTPYRERGEGSESKLRTYRDGFRIIWLISHLIRDEKPLQFFAAVAAVLALIAILLGVPIVVTFAETGLVPRLPTALLATGLVISSLLALTAGLVLDSVARARREFKLLSYLGMAAPSAKRR</sequence>
<dbReference type="RefSeq" id="WP_110373304.1">
    <property type="nucleotide sequence ID" value="NZ_JAHBRY010000002.1"/>
</dbReference>
<dbReference type="Pfam" id="PF00535">
    <property type="entry name" value="Glycos_transf_2"/>
    <property type="match status" value="1"/>
</dbReference>
<dbReference type="InterPro" id="IPR050256">
    <property type="entry name" value="Glycosyltransferase_2"/>
</dbReference>
<dbReference type="CDD" id="cd04179">
    <property type="entry name" value="DPM_DPG-synthase_like"/>
    <property type="match status" value="1"/>
</dbReference>
<dbReference type="EMBL" id="QJJK01000002">
    <property type="protein sequence ID" value="PXW63130.1"/>
    <property type="molecule type" value="Genomic_DNA"/>
</dbReference>
<evidence type="ECO:0000313" key="4">
    <source>
        <dbReference type="Proteomes" id="UP000248021"/>
    </source>
</evidence>
<dbReference type="GO" id="GO:0016740">
    <property type="term" value="F:transferase activity"/>
    <property type="evidence" value="ECO:0007669"/>
    <property type="project" value="UniProtKB-KW"/>
</dbReference>
<dbReference type="PANTHER" id="PTHR48090:SF7">
    <property type="entry name" value="RFBJ PROTEIN"/>
    <property type="match status" value="1"/>
</dbReference>
<feature type="domain" description="Glycosyltransferase 2-like" evidence="2">
    <location>
        <begin position="9"/>
        <end position="159"/>
    </location>
</feature>
<accession>A0A2V3UDP3</accession>
<feature type="transmembrane region" description="Helical" evidence="1">
    <location>
        <begin position="266"/>
        <end position="286"/>
    </location>
</feature>
<dbReference type="Gene3D" id="3.90.550.10">
    <property type="entry name" value="Spore Coat Polysaccharide Biosynthesis Protein SpsA, Chain A"/>
    <property type="match status" value="1"/>
</dbReference>
<protein>
    <submittedName>
        <fullName evidence="3">Glycosyltransferase involved in cell wall biosynthesis</fullName>
    </submittedName>
</protein>
<organism evidence="3 4">
    <name type="scientific">Chelatococcus asaccharovorans</name>
    <dbReference type="NCBI Taxonomy" id="28210"/>
    <lineage>
        <taxon>Bacteria</taxon>
        <taxon>Pseudomonadati</taxon>
        <taxon>Pseudomonadota</taxon>
        <taxon>Alphaproteobacteria</taxon>
        <taxon>Hyphomicrobiales</taxon>
        <taxon>Chelatococcaceae</taxon>
        <taxon>Chelatococcus</taxon>
    </lineage>
</organism>
<dbReference type="AlphaFoldDB" id="A0A2V3UDP3"/>
<keyword evidence="4" id="KW-1185">Reference proteome</keyword>
<gene>
    <name evidence="3" type="ORF">C7450_10245</name>
</gene>
<comment type="caution">
    <text evidence="3">The sequence shown here is derived from an EMBL/GenBank/DDBJ whole genome shotgun (WGS) entry which is preliminary data.</text>
</comment>
<name>A0A2V3UDP3_9HYPH</name>
<evidence type="ECO:0000313" key="3">
    <source>
        <dbReference type="EMBL" id="PXW63130.1"/>
    </source>
</evidence>
<dbReference type="Proteomes" id="UP000248021">
    <property type="component" value="Unassembled WGS sequence"/>
</dbReference>
<dbReference type="OrthoDB" id="3177103at2"/>
<dbReference type="PANTHER" id="PTHR48090">
    <property type="entry name" value="UNDECAPRENYL-PHOSPHATE 4-DEOXY-4-FORMAMIDO-L-ARABINOSE TRANSFERASE-RELATED"/>
    <property type="match status" value="1"/>
</dbReference>